<reference evidence="1 2" key="1">
    <citation type="submission" date="2019-03" db="EMBL/GenBank/DDBJ databases">
        <title>Genomic Encyclopedia of Archaeal and Bacterial Type Strains, Phase II (KMG-II): from individual species to whole genera.</title>
        <authorList>
            <person name="Goeker M."/>
        </authorList>
    </citation>
    <scope>NUCLEOTIDE SEQUENCE [LARGE SCALE GENOMIC DNA]</scope>
    <source>
        <strain evidence="1 2">DSM 27697</strain>
    </source>
</reference>
<evidence type="ECO:0000313" key="2">
    <source>
        <dbReference type="Proteomes" id="UP000294546"/>
    </source>
</evidence>
<evidence type="ECO:0008006" key="3">
    <source>
        <dbReference type="Google" id="ProtNLM"/>
    </source>
</evidence>
<organism evidence="1 2">
    <name type="scientific">Marinobacterium mangrovicola</name>
    <dbReference type="NCBI Taxonomy" id="1476959"/>
    <lineage>
        <taxon>Bacteria</taxon>
        <taxon>Pseudomonadati</taxon>
        <taxon>Pseudomonadota</taxon>
        <taxon>Gammaproteobacteria</taxon>
        <taxon>Oceanospirillales</taxon>
        <taxon>Oceanospirillaceae</taxon>
        <taxon>Marinobacterium</taxon>
    </lineage>
</organism>
<keyword evidence="2" id="KW-1185">Reference proteome</keyword>
<accession>A0A4R1GPS0</accession>
<sequence>MRKTDKKTENAIRLALTEACEIALTRYPGFEWLTHLVDYNRFPESLTVVCVFDTTANLAKTDQQALSTLIQDKLAAIEIRVKNPRRLVRFDSEESCLAQHEGRWQERLSRFTVH</sequence>
<dbReference type="Proteomes" id="UP000294546">
    <property type="component" value="Unassembled WGS sequence"/>
</dbReference>
<dbReference type="OrthoDB" id="6996126at2"/>
<name>A0A4R1GPS0_9GAMM</name>
<protein>
    <recommendedName>
        <fullName evidence="3">Fis family transcriptional regulator</fullName>
    </recommendedName>
</protein>
<dbReference type="AlphaFoldDB" id="A0A4R1GPS0"/>
<evidence type="ECO:0000313" key="1">
    <source>
        <dbReference type="EMBL" id="TCK09343.1"/>
    </source>
</evidence>
<dbReference type="RefSeq" id="WP_132289486.1">
    <property type="nucleotide sequence ID" value="NZ_SMFU01000007.1"/>
</dbReference>
<proteinExistence type="predicted"/>
<dbReference type="EMBL" id="SMFU01000007">
    <property type="protein sequence ID" value="TCK09343.1"/>
    <property type="molecule type" value="Genomic_DNA"/>
</dbReference>
<gene>
    <name evidence="1" type="ORF">CLV83_1449</name>
</gene>
<comment type="caution">
    <text evidence="1">The sequence shown here is derived from an EMBL/GenBank/DDBJ whole genome shotgun (WGS) entry which is preliminary data.</text>
</comment>